<dbReference type="SUPFAM" id="SSF53328">
    <property type="entry name" value="Formyltransferase"/>
    <property type="match status" value="1"/>
</dbReference>
<evidence type="ECO:0000313" key="2">
    <source>
        <dbReference type="EMBL" id="EMS33335.1"/>
    </source>
</evidence>
<gene>
    <name evidence="2" type="ORF">C943_00613</name>
</gene>
<dbReference type="RefSeq" id="WP_008627653.1">
    <property type="nucleotide sequence ID" value="NZ_AMZY02000010.1"/>
</dbReference>
<dbReference type="InterPro" id="IPR002376">
    <property type="entry name" value="Formyl_transf_N"/>
</dbReference>
<dbReference type="OrthoDB" id="9802815at2"/>
<evidence type="ECO:0000259" key="1">
    <source>
        <dbReference type="Pfam" id="PF00551"/>
    </source>
</evidence>
<dbReference type="STRING" id="1239962.C943_00613"/>
<evidence type="ECO:0000313" key="3">
    <source>
        <dbReference type="Proteomes" id="UP000010953"/>
    </source>
</evidence>
<feature type="domain" description="Formyl transferase N-terminal" evidence="1">
    <location>
        <begin position="78"/>
        <end position="203"/>
    </location>
</feature>
<dbReference type="EMBL" id="AMZY02000010">
    <property type="protein sequence ID" value="EMS33335.1"/>
    <property type="molecule type" value="Genomic_DNA"/>
</dbReference>
<sequence length="264" mass="29858">MNIVIISNCSPRDILVLQHLRTGFDNVIIIRHKRSNSFLKRRPKNQGYVEFIGKKVLSRLRNNSLRKKSPVISLDDSNFKIIDFDHGRINSQDGLEMLRSLDTDLLVTCHAPLLSGSVLKVAKVAAINVHYGIPPQYRGFDTLFWPWFKKDSDHIGGSIHYINAGVDTGDVLAKVYPALEKSDSETDFDIKTADLLGIALTKVLAFIINEGHIPIGERQVGKGRNYKRVDRTLWISIKAILFHNLGMINPKPRKAKIDFFLTKS</sequence>
<name>M7X7F5_9BACT</name>
<proteinExistence type="predicted"/>
<dbReference type="Proteomes" id="UP000010953">
    <property type="component" value="Unassembled WGS sequence"/>
</dbReference>
<organism evidence="2 3">
    <name type="scientific">Mariniradius saccharolyticus AK6</name>
    <dbReference type="NCBI Taxonomy" id="1239962"/>
    <lineage>
        <taxon>Bacteria</taxon>
        <taxon>Pseudomonadati</taxon>
        <taxon>Bacteroidota</taxon>
        <taxon>Cytophagia</taxon>
        <taxon>Cytophagales</taxon>
        <taxon>Cyclobacteriaceae</taxon>
        <taxon>Mariniradius</taxon>
    </lineage>
</organism>
<dbReference type="GO" id="GO:0016740">
    <property type="term" value="F:transferase activity"/>
    <property type="evidence" value="ECO:0007669"/>
    <property type="project" value="UniProtKB-KW"/>
</dbReference>
<comment type="caution">
    <text evidence="2">The sequence shown here is derived from an EMBL/GenBank/DDBJ whole genome shotgun (WGS) entry which is preliminary data.</text>
</comment>
<reference evidence="2" key="1">
    <citation type="submission" date="2013-01" db="EMBL/GenBank/DDBJ databases">
        <title>Genome assembly of Mariniradius saccharolyticus AK6.</title>
        <authorList>
            <person name="Vaidya B."/>
            <person name="Khatri I."/>
            <person name="Tanuku N.R.S."/>
            <person name="Subramanian S."/>
            <person name="Pinnaka A."/>
        </authorList>
    </citation>
    <scope>NUCLEOTIDE SEQUENCE [LARGE SCALE GENOMIC DNA]</scope>
    <source>
        <strain evidence="2">AK6</strain>
    </source>
</reference>
<dbReference type="InterPro" id="IPR036477">
    <property type="entry name" value="Formyl_transf_N_sf"/>
</dbReference>
<dbReference type="AlphaFoldDB" id="M7X7F5"/>
<dbReference type="Pfam" id="PF00551">
    <property type="entry name" value="Formyl_trans_N"/>
    <property type="match status" value="1"/>
</dbReference>
<dbReference type="eggNOG" id="COG0223">
    <property type="taxonomic scope" value="Bacteria"/>
</dbReference>
<keyword evidence="3" id="KW-1185">Reference proteome</keyword>
<protein>
    <submittedName>
        <fullName evidence="2">Formyl transferase domain protein</fullName>
    </submittedName>
</protein>
<accession>M7X7F5</accession>
<dbReference type="Gene3D" id="3.40.50.170">
    <property type="entry name" value="Formyl transferase, N-terminal domain"/>
    <property type="match status" value="1"/>
</dbReference>
<keyword evidence="2" id="KW-0808">Transferase</keyword>
<dbReference type="InParanoid" id="M7X7F5"/>